<feature type="domain" description="AMP-dependent synthetase/ligase" evidence="2">
    <location>
        <begin position="52"/>
        <end position="366"/>
    </location>
</feature>
<dbReference type="Proteomes" id="UP000242180">
    <property type="component" value="Unassembled WGS sequence"/>
</dbReference>
<dbReference type="OMA" id="CERPQVA"/>
<feature type="domain" description="AMP-binding enzyme C-terminal" evidence="3">
    <location>
        <begin position="1258"/>
        <end position="1362"/>
    </location>
</feature>
<dbReference type="Gene3D" id="3.30.300.30">
    <property type="match status" value="2"/>
</dbReference>
<dbReference type="STRING" id="13706.A0A1X2HNC3"/>
<dbReference type="Pfam" id="PF00501">
    <property type="entry name" value="AMP-binding"/>
    <property type="match status" value="2"/>
</dbReference>
<evidence type="ECO:0000259" key="4">
    <source>
        <dbReference type="Pfam" id="PF24919"/>
    </source>
</evidence>
<dbReference type="FunCoup" id="A0A1X2HNC3">
    <property type="interactions" value="132"/>
</dbReference>
<dbReference type="InterPro" id="IPR025110">
    <property type="entry name" value="AMP-bd_C"/>
</dbReference>
<sequence>MADLAGRQLLPLEARGIPFRVLDSADQMEMGNFSNLAEILRHRATKSSHCRSPAFTVVDARGKETASYTWEKLNARAEKVAQVIREKSGLHAGDRVALIYRKSEQLEFIVALLGCFLAGMVAVPINAAEELAELSFILNLTNAYLILTTDVNLRTLTRDMQARNIEFPSNIDWWKTNDFGSWYPKKSGGYPSIRVLDLAYVEYAKAPNGELKGVTVNHKTIMSECTALMASMTSTSSSTMENGEVKLTPKYNVKGSDCMVSYLEHRQQMGLVFSILWSIFSGCHTVFASSSIVDTPAVWIYVVSKYQASIALGEYSALKSITQYYQAHTKEVHSQSKKVIPDFSSLRFLLLDTVVVKPALNDFIAKYLLEPLKNPSPAQTVCPVASLPEHGGMVMSFRDHLGPVRLEEEKVFEDGQEQTHSVLATGGSRDAWECLLDAESLRLNKVVVVATGEESRQANLSAEPGRIRVGAFGFVMPEATVAIVDPETGMLCPSDTIGEVWIDAPSLSGGFWALPKHTEAIFHARSIVIPADTMQPEVYDQEFLRTGLVGTLIGGRLVVLGTYEDRIRQQRLGDTFGLEEAHFSADLTDTLNKQARIDHCAVFEIAINDQHLPVVVYESSVARSELAKISTNIVDVMLAHHGLRVYGVIVVPPNALPREAKHDRRRIHALMVKRAFMTGQLNIRHIKMDVDRTIFNLIMNDDPNHNIWQSGLAYDRAIRAGQIMPRPQQQHTGMETVREVVDERTDFDLSKFSNIIDVLLWRTRLYPEETGFVAVTQLNNGAPPSTKPYSWRKINSKIAMVANYLMKRGFKRGRKALVVVPFGIEWIQAIYGCLTLGVIPVPFEPPDALQPPQRIKEDVNSLIAAAIDLDVTYIVVNSESDDVLKNKHVQPHLRQVLNARRDPKTKKPLKLPEFTNINKASKTTKMLGKESGLFIKPEWSSTGENLPALVTVHKALDGHQSYVSIGHETILAQCRAQKVTCQMKSLRAIVGTGLGAYQGLSLLHYAMCGVYVGAPTILLSTSDFYTAPATFFELLQRYKAKDVCVTHPLLQYAMNRITPAEHRTFVLQNVQNMMLVTEERPKPVLYQHIARFFAPNRLDPAAINTVYSHVANPMATTRSYMLIEPISLLVDVGWLRHGIVRPLPYEDEAYGLTLHDSGIVPSNTMVAIVNPETRSVCPSNIIGEIWIASDCNVRSFHGLSESAHDAKFEATLPGADPRIKYMRTGDLGFLWNVQRRVDGSAQPMVEEGQCLFVLGPKSEIIERDGLIHFPFDIELSVERCHPGIVGGGCIVFQADKEIVAVVAIKSTEQALSAVPLVVSAILDNHSLLVDTVVVVHSNQFPRTRFGDKQRAAALTAFIDKTL</sequence>
<dbReference type="GO" id="GO:0005829">
    <property type="term" value="C:cytosol"/>
    <property type="evidence" value="ECO:0007669"/>
    <property type="project" value="TreeGrafter"/>
</dbReference>
<dbReference type="OrthoDB" id="69964at2759"/>
<dbReference type="Pfam" id="PF24919">
    <property type="entry name" value="Mug62"/>
    <property type="match status" value="1"/>
</dbReference>
<keyword evidence="6" id="KW-1185">Reference proteome</keyword>
<dbReference type="EMBL" id="MCGN01000002">
    <property type="protein sequence ID" value="ORZ00829.1"/>
    <property type="molecule type" value="Genomic_DNA"/>
</dbReference>
<keyword evidence="1" id="KW-1133">Transmembrane helix</keyword>
<proteinExistence type="predicted"/>
<evidence type="ECO:0000259" key="3">
    <source>
        <dbReference type="Pfam" id="PF23024"/>
    </source>
</evidence>
<dbReference type="InterPro" id="IPR045851">
    <property type="entry name" value="AMP-bd_C_sf"/>
</dbReference>
<evidence type="ECO:0000259" key="2">
    <source>
        <dbReference type="Pfam" id="PF00501"/>
    </source>
</evidence>
<reference evidence="5 6" key="1">
    <citation type="submission" date="2016-07" db="EMBL/GenBank/DDBJ databases">
        <title>Pervasive Adenine N6-methylation of Active Genes in Fungi.</title>
        <authorList>
            <consortium name="DOE Joint Genome Institute"/>
            <person name="Mondo S.J."/>
            <person name="Dannebaum R.O."/>
            <person name="Kuo R.C."/>
            <person name="Labutti K."/>
            <person name="Haridas S."/>
            <person name="Kuo A."/>
            <person name="Salamov A."/>
            <person name="Ahrendt S.R."/>
            <person name="Lipzen A."/>
            <person name="Sullivan W."/>
            <person name="Andreopoulos W.B."/>
            <person name="Clum A."/>
            <person name="Lindquist E."/>
            <person name="Daum C."/>
            <person name="Ramamoorthy G.K."/>
            <person name="Gryganskyi A."/>
            <person name="Culley D."/>
            <person name="Magnuson J.K."/>
            <person name="James T.Y."/>
            <person name="O'Malley M.A."/>
            <person name="Stajich J.E."/>
            <person name="Spatafora J.W."/>
            <person name="Visel A."/>
            <person name="Grigoriev I.V."/>
        </authorList>
    </citation>
    <scope>NUCLEOTIDE SEQUENCE [LARGE SCALE GENOMIC DNA]</scope>
    <source>
        <strain evidence="5 6">NRRL 2496</strain>
    </source>
</reference>
<dbReference type="PANTHER" id="PTHR22754">
    <property type="entry name" value="DISCO-INTERACTING PROTEIN 2 DIP2 -RELATED"/>
    <property type="match status" value="1"/>
</dbReference>
<name>A0A1X2HNC3_SYNRA</name>
<feature type="domain" description="AMP-dependent synthetase/ligase" evidence="2">
    <location>
        <begin position="786"/>
        <end position="864"/>
    </location>
</feature>
<dbReference type="InParanoid" id="A0A1X2HNC3"/>
<dbReference type="SUPFAM" id="SSF56801">
    <property type="entry name" value="Acetyl-CoA synthetase-like"/>
    <property type="match status" value="2"/>
</dbReference>
<gene>
    <name evidence="5" type="ORF">BCR43DRAFT_434071</name>
</gene>
<feature type="domain" description="Meiotically up-regulated gene 62 protein-like alpha-beta" evidence="4">
    <location>
        <begin position="579"/>
        <end position="697"/>
    </location>
</feature>
<dbReference type="InterPro" id="IPR000873">
    <property type="entry name" value="AMP-dep_synth/lig_dom"/>
</dbReference>
<evidence type="ECO:0000256" key="1">
    <source>
        <dbReference type="SAM" id="Phobius"/>
    </source>
</evidence>
<dbReference type="InterPro" id="IPR056881">
    <property type="entry name" value="Mug62_dom"/>
</dbReference>
<protein>
    <recommendedName>
        <fullName evidence="7">Acetyl-CoA synthetase-like protein</fullName>
    </recommendedName>
</protein>
<evidence type="ECO:0000313" key="6">
    <source>
        <dbReference type="Proteomes" id="UP000242180"/>
    </source>
</evidence>
<dbReference type="InterPro" id="IPR042099">
    <property type="entry name" value="ANL_N_sf"/>
</dbReference>
<comment type="caution">
    <text evidence="5">The sequence shown here is derived from an EMBL/GenBank/DDBJ whole genome shotgun (WGS) entry which is preliminary data.</text>
</comment>
<keyword evidence="1" id="KW-0472">Membrane</keyword>
<evidence type="ECO:0000313" key="5">
    <source>
        <dbReference type="EMBL" id="ORZ00829.1"/>
    </source>
</evidence>
<organism evidence="5 6">
    <name type="scientific">Syncephalastrum racemosum</name>
    <name type="common">Filamentous fungus</name>
    <dbReference type="NCBI Taxonomy" id="13706"/>
    <lineage>
        <taxon>Eukaryota</taxon>
        <taxon>Fungi</taxon>
        <taxon>Fungi incertae sedis</taxon>
        <taxon>Mucoromycota</taxon>
        <taxon>Mucoromycotina</taxon>
        <taxon>Mucoromycetes</taxon>
        <taxon>Mucorales</taxon>
        <taxon>Syncephalastraceae</taxon>
        <taxon>Syncephalastrum</taxon>
    </lineage>
</organism>
<feature type="transmembrane region" description="Helical" evidence="1">
    <location>
        <begin position="108"/>
        <end position="128"/>
    </location>
</feature>
<keyword evidence="1" id="KW-0812">Transmembrane</keyword>
<dbReference type="Gene3D" id="3.40.50.12780">
    <property type="entry name" value="N-terminal domain of ligase-like"/>
    <property type="match status" value="3"/>
</dbReference>
<dbReference type="Pfam" id="PF23024">
    <property type="entry name" value="AMP-dom_DIP2-like"/>
    <property type="match status" value="1"/>
</dbReference>
<evidence type="ECO:0008006" key="7">
    <source>
        <dbReference type="Google" id="ProtNLM"/>
    </source>
</evidence>
<dbReference type="PANTHER" id="PTHR22754:SF32">
    <property type="entry name" value="DISCO-INTERACTING PROTEIN 2"/>
    <property type="match status" value="1"/>
</dbReference>
<accession>A0A1X2HNC3</accession>